<accession>A0A1G6H000</accession>
<dbReference type="UniPathway" id="UPA00085"/>
<dbReference type="GO" id="GO:0008654">
    <property type="term" value="P:phospholipid biosynthetic process"/>
    <property type="evidence" value="ECO:0007669"/>
    <property type="project" value="UniProtKB-KW"/>
</dbReference>
<dbReference type="InterPro" id="IPR003664">
    <property type="entry name" value="FA_synthesis"/>
</dbReference>
<keyword evidence="2 10" id="KW-0963">Cytoplasm</keyword>
<keyword evidence="5 10" id="KW-0443">Lipid metabolism</keyword>
<evidence type="ECO:0000313" key="12">
    <source>
        <dbReference type="Proteomes" id="UP000199452"/>
    </source>
</evidence>
<sequence>MRIGVDAMGGDFAPEATVLGAIQAHREVHSEVRIVLIGNESQIHEILLREGVSSSNFDIVGTTQVINMGDHPTKAFQQKPDSSLAVGFGMLANGDLDGFASAGSTGAMLVGAMYTIKPIPGIIRPGIASFLPISETKTGLLIDSGLNPDASPDVLYQYALLGSIYAKEVFGVTSPTVGLLNIGEEADKGNLVAKSTHQMLKEATSIRFIGNIEANRIFDEDSADVLVCDGFTGNIVLKEAEGFYTLLQRRGISDTFFERFNFEHYGGTPLLGVNAPVIIGHGVSNANAIKNMILQTQKVISAGLVVKIKEALS</sequence>
<evidence type="ECO:0000256" key="10">
    <source>
        <dbReference type="HAMAP-Rule" id="MF_00019"/>
    </source>
</evidence>
<dbReference type="OrthoDB" id="9806408at2"/>
<keyword evidence="11" id="KW-0012">Acyltransferase</keyword>
<keyword evidence="7 10" id="KW-1208">Phospholipid metabolism</keyword>
<dbReference type="PANTHER" id="PTHR30100:SF1">
    <property type="entry name" value="PHOSPHATE ACYLTRANSFERASE"/>
    <property type="match status" value="1"/>
</dbReference>
<dbReference type="AlphaFoldDB" id="A0A1G6H000"/>
<evidence type="ECO:0000256" key="6">
    <source>
        <dbReference type="ARBA" id="ARBA00023209"/>
    </source>
</evidence>
<dbReference type="GO" id="GO:0043811">
    <property type="term" value="F:phosphate:acyl-[acyl carrier protein] acyltransferase activity"/>
    <property type="evidence" value="ECO:0007669"/>
    <property type="project" value="UniProtKB-UniRule"/>
</dbReference>
<keyword evidence="12" id="KW-1185">Reference proteome</keyword>
<keyword evidence="4 10" id="KW-0808">Transferase</keyword>
<dbReference type="STRING" id="1640674.SAMN05216323_100579"/>
<comment type="function">
    <text evidence="10">Catalyzes the reversible formation of acyl-phosphate (acyl-PO(4)) from acyl-[acyl-carrier-protein] (acyl-ACP). This enzyme utilizes acyl-ACP as fatty acyl donor, but not acyl-CoA.</text>
</comment>
<evidence type="ECO:0000256" key="3">
    <source>
        <dbReference type="ARBA" id="ARBA00022516"/>
    </source>
</evidence>
<dbReference type="Proteomes" id="UP000199452">
    <property type="component" value="Unassembled WGS sequence"/>
</dbReference>
<dbReference type="SUPFAM" id="SSF53659">
    <property type="entry name" value="Isocitrate/Isopropylmalate dehydrogenase-like"/>
    <property type="match status" value="1"/>
</dbReference>
<evidence type="ECO:0000256" key="8">
    <source>
        <dbReference type="ARBA" id="ARBA00024069"/>
    </source>
</evidence>
<comment type="subcellular location">
    <subcellularLocation>
        <location evidence="10">Cytoplasm</location>
    </subcellularLocation>
    <text evidence="10">Associated with the membrane possibly through PlsY.</text>
</comment>
<evidence type="ECO:0000256" key="2">
    <source>
        <dbReference type="ARBA" id="ARBA00022490"/>
    </source>
</evidence>
<evidence type="ECO:0000256" key="9">
    <source>
        <dbReference type="ARBA" id="ARBA00046608"/>
    </source>
</evidence>
<dbReference type="NCBIfam" id="TIGR00182">
    <property type="entry name" value="plsX"/>
    <property type="match status" value="1"/>
</dbReference>
<comment type="subunit">
    <text evidence="9 10">Homodimer. Probably interacts with PlsY.</text>
</comment>
<reference evidence="11 12" key="1">
    <citation type="submission" date="2016-09" db="EMBL/GenBank/DDBJ databases">
        <authorList>
            <person name="Capua I."/>
            <person name="De Benedictis P."/>
            <person name="Joannis T."/>
            <person name="Lombin L.H."/>
            <person name="Cattoli G."/>
        </authorList>
    </citation>
    <scope>NUCLEOTIDE SEQUENCE [LARGE SCALE GENOMIC DNA]</scope>
    <source>
        <strain evidence="11 12">A7P-90m</strain>
    </source>
</reference>
<dbReference type="RefSeq" id="WP_092435336.1">
    <property type="nucleotide sequence ID" value="NZ_FMYP01000005.1"/>
</dbReference>
<evidence type="ECO:0000313" key="11">
    <source>
        <dbReference type="EMBL" id="SDB87531.1"/>
    </source>
</evidence>
<dbReference type="Pfam" id="PF02504">
    <property type="entry name" value="FA_synthesis"/>
    <property type="match status" value="1"/>
</dbReference>
<comment type="pathway">
    <text evidence="10">Lipid metabolism; phospholipid metabolism.</text>
</comment>
<comment type="catalytic activity">
    <reaction evidence="1 10">
        <text>a fatty acyl-[ACP] + phosphate = an acyl phosphate + holo-[ACP]</text>
        <dbReference type="Rhea" id="RHEA:42292"/>
        <dbReference type="Rhea" id="RHEA-COMP:9685"/>
        <dbReference type="Rhea" id="RHEA-COMP:14125"/>
        <dbReference type="ChEBI" id="CHEBI:43474"/>
        <dbReference type="ChEBI" id="CHEBI:59918"/>
        <dbReference type="ChEBI" id="CHEBI:64479"/>
        <dbReference type="ChEBI" id="CHEBI:138651"/>
        <dbReference type="EC" id="2.3.1.274"/>
    </reaction>
</comment>
<organism evidence="11 12">
    <name type="scientific">Williamwhitmania taraxaci</name>
    <dbReference type="NCBI Taxonomy" id="1640674"/>
    <lineage>
        <taxon>Bacteria</taxon>
        <taxon>Pseudomonadati</taxon>
        <taxon>Bacteroidota</taxon>
        <taxon>Bacteroidia</taxon>
        <taxon>Bacteroidales</taxon>
        <taxon>Williamwhitmaniaceae</taxon>
        <taxon>Williamwhitmania</taxon>
    </lineage>
</organism>
<dbReference type="GO" id="GO:0006633">
    <property type="term" value="P:fatty acid biosynthetic process"/>
    <property type="evidence" value="ECO:0007669"/>
    <property type="project" value="UniProtKB-UniRule"/>
</dbReference>
<keyword evidence="6 10" id="KW-0594">Phospholipid biosynthesis</keyword>
<evidence type="ECO:0000256" key="7">
    <source>
        <dbReference type="ARBA" id="ARBA00023264"/>
    </source>
</evidence>
<keyword evidence="3 10" id="KW-0444">Lipid biosynthesis</keyword>
<proteinExistence type="inferred from homology"/>
<dbReference type="PIRSF" id="PIRSF002465">
    <property type="entry name" value="Phsphlp_syn_PlsX"/>
    <property type="match status" value="1"/>
</dbReference>
<dbReference type="Gene3D" id="3.40.718.10">
    <property type="entry name" value="Isopropylmalate Dehydrogenase"/>
    <property type="match status" value="1"/>
</dbReference>
<protein>
    <recommendedName>
        <fullName evidence="8 10">Phosphate acyltransferase</fullName>
        <ecNumber evidence="8 10">2.3.1.274</ecNumber>
    </recommendedName>
    <alternativeName>
        <fullName evidence="10">Acyl-ACP phosphotransacylase</fullName>
    </alternativeName>
    <alternativeName>
        <fullName evidence="10">Acyl-[acyl-carrier-protein]--phosphate acyltransferase</fullName>
    </alternativeName>
    <alternativeName>
        <fullName evidence="10">Phosphate-acyl-ACP acyltransferase</fullName>
    </alternativeName>
</protein>
<dbReference type="GO" id="GO:0005737">
    <property type="term" value="C:cytoplasm"/>
    <property type="evidence" value="ECO:0007669"/>
    <property type="project" value="UniProtKB-SubCell"/>
</dbReference>
<dbReference type="InterPro" id="IPR012281">
    <property type="entry name" value="Phospholipid_synth_PlsX-like"/>
</dbReference>
<comment type="similarity">
    <text evidence="10">Belongs to the PlsX family.</text>
</comment>
<evidence type="ECO:0000256" key="1">
    <source>
        <dbReference type="ARBA" id="ARBA00001232"/>
    </source>
</evidence>
<dbReference type="PANTHER" id="PTHR30100">
    <property type="entry name" value="FATTY ACID/PHOSPHOLIPID SYNTHESIS PROTEIN PLSX"/>
    <property type="match status" value="1"/>
</dbReference>
<evidence type="ECO:0000256" key="4">
    <source>
        <dbReference type="ARBA" id="ARBA00022679"/>
    </source>
</evidence>
<dbReference type="HAMAP" id="MF_00019">
    <property type="entry name" value="PlsX"/>
    <property type="match status" value="1"/>
</dbReference>
<dbReference type="EC" id="2.3.1.274" evidence="8 10"/>
<name>A0A1G6H000_9BACT</name>
<dbReference type="EMBL" id="FMYP01000005">
    <property type="protein sequence ID" value="SDB87531.1"/>
    <property type="molecule type" value="Genomic_DNA"/>
</dbReference>
<gene>
    <name evidence="10" type="primary">plsX</name>
    <name evidence="11" type="ORF">SAMN05216323_100579</name>
</gene>
<evidence type="ECO:0000256" key="5">
    <source>
        <dbReference type="ARBA" id="ARBA00023098"/>
    </source>
</evidence>